<dbReference type="GO" id="GO:0070578">
    <property type="term" value="C:RISC-loading complex"/>
    <property type="evidence" value="ECO:0007669"/>
    <property type="project" value="TreeGrafter"/>
</dbReference>
<dbReference type="PANTHER" id="PTHR14950:SF37">
    <property type="entry name" value="ENDORIBONUCLEASE DICER"/>
    <property type="match status" value="1"/>
</dbReference>
<dbReference type="Pfam" id="PF03368">
    <property type="entry name" value="Dicer_dimer"/>
    <property type="match status" value="1"/>
</dbReference>
<dbReference type="Gene3D" id="2.170.260.10">
    <property type="entry name" value="paz domain"/>
    <property type="match status" value="1"/>
</dbReference>
<keyword evidence="4" id="KW-0479">Metal-binding</keyword>
<dbReference type="Pfam" id="PF00271">
    <property type="entry name" value="Helicase_C"/>
    <property type="match status" value="1"/>
</dbReference>
<dbReference type="SUPFAM" id="SSF54768">
    <property type="entry name" value="dsRNA-binding domain-like"/>
    <property type="match status" value="1"/>
</dbReference>
<dbReference type="PROSITE" id="PS50821">
    <property type="entry name" value="PAZ"/>
    <property type="match status" value="1"/>
</dbReference>
<evidence type="ECO:0000259" key="17">
    <source>
        <dbReference type="PROSITE" id="PS50142"/>
    </source>
</evidence>
<proteinExistence type="inferred from homology"/>
<dbReference type="Proteomes" id="UP000887563">
    <property type="component" value="Unplaced"/>
</dbReference>
<keyword evidence="11 15" id="KW-0694">RNA-binding</keyword>
<feature type="domain" description="Helicase C-terminal" evidence="20">
    <location>
        <begin position="364"/>
        <end position="540"/>
    </location>
</feature>
<dbReference type="Gene3D" id="1.10.1520.10">
    <property type="entry name" value="Ribonuclease III domain"/>
    <property type="match status" value="2"/>
</dbReference>
<dbReference type="GO" id="GO:0030422">
    <property type="term" value="P:siRNA processing"/>
    <property type="evidence" value="ECO:0007669"/>
    <property type="project" value="InterPro"/>
</dbReference>
<dbReference type="SMART" id="SM00487">
    <property type="entry name" value="DEXDc"/>
    <property type="match status" value="1"/>
</dbReference>
<keyword evidence="3" id="KW-0540">Nuclease</keyword>
<dbReference type="WBParaSite" id="Minc3s00995g19690">
    <property type="protein sequence ID" value="Minc3s00995g19690"/>
    <property type="gene ID" value="Minc3s00995g19690"/>
</dbReference>
<keyword evidence="6" id="KW-0547">Nucleotide-binding</keyword>
<evidence type="ECO:0000259" key="19">
    <source>
        <dbReference type="PROSITE" id="PS51192"/>
    </source>
</evidence>
<dbReference type="InterPro" id="IPR044441">
    <property type="entry name" value="DICER_DSRM"/>
</dbReference>
<feature type="domain" description="RNase III" evidence="17">
    <location>
        <begin position="1633"/>
        <end position="1799"/>
    </location>
</feature>
<dbReference type="GO" id="GO:0003723">
    <property type="term" value="F:RNA binding"/>
    <property type="evidence" value="ECO:0007669"/>
    <property type="project" value="UniProtKB-UniRule"/>
</dbReference>
<sequence>MSPPKDFSGKCISPRDYQVELLDRAKIQNTIISLGTGSGKTFVAVLLIKEYSQRLLHQNEKAVFLVNTVELVAQQAEHIEFHSSLSVARISGSTIKRKYERKEVEKITSSNQASHVLLKSSLFFVLKVIVITAQVFLDLINHGLFDFSSLALLIVDECHHCLGELHPYRLIMNHYKKLQGQRPRVLGLTASILNKKVPSSRIECTAQLLEQIMDSQIETSSNYTQICKYVTKPKQFIVCTKDDCTNEKFVVDLLERLRSFIEKNEDFHSELEVDPRRKIFETISRSFSTLQQVGSWAALKGFILWQKNLLKHVDDPIIGNKQKCILRMAETAFRTCSKVLSHKINPLNSYDKLVNVNKSFISDRVRKLLEILKSYSPSKRELSGIKDTLFGLVFVKERFIAFMINNLLRFLVKQNPEEFGHLKVDFIVGHTGNSETGDEDRRLVNRKQEQTLTKFRNGQLNLLITTNVLEEGIDLRNCNLVVRFDPPMDFRSFIQSSGRARRENSAFYILIEEKNYLEFMMDLTGYAQAEEFVLRRYRSGNDFTLEGNDETKLLHPHLDDAVAPYVVTTEKGTAKVSLSNAIQLVNRYCAKLPSDIFTRLVPRYTVQTLSENGQTLYIAELYLPINSPIKEPIKSKPMTSKRLSLMAVALEACKRLHQRKELNDNLLPAGKDILDDLLGEVDDDEYLPHLPSRMGSSKKKRLYDRKMSKTLNSTLPSQDSECVLYVMEMKLIKPVTDEGNPKRRKIIDPFESNSAFGFLSSKELPKVPGFPVFQRNGEMNVQIRKVKNQQFRPTFELLQLIYLFHQHIFEDILRVARGGVVFAPGHSPIPLLIVPLKKLSTADLDYEIDRDYLNWNIRESPTTPSDEIRKQFSFEESNYLNAVVSPWYRSEDQSAFYYVAEIMTDQFPSSSFPDEKFACFNQYFMSKYQLEIYNQKQNLLDVDHTSARMNLLLPRAISGKSATRSLDPSQRQILVPELVHIHPLSATLWSIIVTLPTILYRLNSLLLADEFRSKVLEDALKINSQTPDDFEWSPLQYVTLNDDLTQKSIRNLDQLRKMNKQEKENEVPMECDIIEENVNETAASGINDFEIGVWDPSDGAQMSNNDNTPNEPSPVIHNAPVNGLIPGRRNGLRGVIAARDEELSEIIAVGNDTTLHNYGDISDDDDVAAEYDKFKFLMDNKMTTSDIGDLGEMDVRPAGWNDDSNANVIQIENESLPLTISTNNPHINIASLMNDLEKNYAAFGTSNHISNNNKTNTPNIPNATADKTDLQKKELNLDPLNAIDPNDQSVKRQNEDILPEEVFWGMDEAEIGENISSEETNKIIPTKSADSISPTRDLRDLEKQNFKIMAPELKWMPFSFMWNLLDQNPHGVSPALLLQALTTSSAADGINLERLETIGDSFLKMAVTNYFYYKHTEQHEGKLSYARSKEVSNSHLFYLGRQRGIPLLIETLKFDPHVNWLPPCYASTSEFHAVNPFDYTDLDEDQCAVPMEGVDTTETVDQQQKINKETIATGWGTIDDDKQNYKRENGVETLTFPQPTKSEIPDLPPMPYNMLTQQWISDKSIADAVEALIGAHLIQLGQSATLKFMNWLGIKVLTDISSLPSPLLRFIDTPEDPNLSLKHLALLYEKFDFATVENNIGYKFANKAYLVQAFTHASYYNNRVTGCYQRLEFLGDAVLDYMITRFLYEHKKQYSPGVLTDLRSALVNNTIFASLAVKYSFHKHFVMICPPLYQMVEKFVNFCKQKDFLHCANFDDEIFMLTEDEIDEEDLLSEEDVEVPKAMGDIFESIAGAVYLDCGMDLDIVWRVFYNLMRDVIQKCCENPPQSPVRELFERKNCRAKFSKLERKLETGKVRVTVTVNDNLQFTGMGRSYRIAKCTAAKRALQHLRKLDATKTAKNK</sequence>
<evidence type="ECO:0000259" key="20">
    <source>
        <dbReference type="PROSITE" id="PS51194"/>
    </source>
</evidence>
<evidence type="ECO:0000256" key="6">
    <source>
        <dbReference type="ARBA" id="ARBA00022741"/>
    </source>
</evidence>
<dbReference type="SMART" id="SM00949">
    <property type="entry name" value="PAZ"/>
    <property type="match status" value="1"/>
</dbReference>
<comment type="similarity">
    <text evidence="14 15">Belongs to the helicase family. Dicer subfamily.</text>
</comment>
<evidence type="ECO:0000256" key="13">
    <source>
        <dbReference type="ARBA" id="ARBA00023211"/>
    </source>
</evidence>
<dbReference type="InterPro" id="IPR027417">
    <property type="entry name" value="P-loop_NTPase"/>
</dbReference>
<dbReference type="InterPro" id="IPR038248">
    <property type="entry name" value="Dicer_dimer_sf"/>
</dbReference>
<dbReference type="GO" id="GO:0003677">
    <property type="term" value="F:DNA binding"/>
    <property type="evidence" value="ECO:0007669"/>
    <property type="project" value="InterPro"/>
</dbReference>
<reference evidence="23" key="1">
    <citation type="submission" date="2022-11" db="UniProtKB">
        <authorList>
            <consortium name="WormBaseParasite"/>
        </authorList>
    </citation>
    <scope>IDENTIFICATION</scope>
</reference>
<evidence type="ECO:0000256" key="5">
    <source>
        <dbReference type="ARBA" id="ARBA00022737"/>
    </source>
</evidence>
<accession>A0A914M0F0</accession>
<dbReference type="Pfam" id="PF00636">
    <property type="entry name" value="Ribonuclease_3"/>
    <property type="match status" value="2"/>
</dbReference>
<dbReference type="InterPro" id="IPR014001">
    <property type="entry name" value="Helicase_ATP-bd"/>
</dbReference>
<dbReference type="PROSITE" id="PS51192">
    <property type="entry name" value="HELICASE_ATP_BIND_1"/>
    <property type="match status" value="1"/>
</dbReference>
<dbReference type="PROSITE" id="PS51194">
    <property type="entry name" value="HELICASE_CTER"/>
    <property type="match status" value="1"/>
</dbReference>
<dbReference type="InterPro" id="IPR014720">
    <property type="entry name" value="dsRBD_dom"/>
</dbReference>
<dbReference type="FunFam" id="1.10.1520.10:FF:000005">
    <property type="entry name" value="Putative endoribonuclease dicer"/>
    <property type="match status" value="1"/>
</dbReference>
<feature type="domain" description="Dicer dsRNA-binding fold" evidence="21">
    <location>
        <begin position="581"/>
        <end position="676"/>
    </location>
</feature>
<dbReference type="InterPro" id="IPR005034">
    <property type="entry name" value="Dicer_dimerisation"/>
</dbReference>
<keyword evidence="9" id="KW-0067">ATP-binding</keyword>
<evidence type="ECO:0000259" key="16">
    <source>
        <dbReference type="PROSITE" id="PS50137"/>
    </source>
</evidence>
<keyword evidence="5" id="KW-0677">Repeat</keyword>
<feature type="domain" description="Helicase ATP-binding" evidence="19">
    <location>
        <begin position="21"/>
        <end position="210"/>
    </location>
</feature>
<evidence type="ECO:0000256" key="9">
    <source>
        <dbReference type="ARBA" id="ARBA00022840"/>
    </source>
</evidence>
<dbReference type="SMART" id="SM00358">
    <property type="entry name" value="DSRM"/>
    <property type="match status" value="1"/>
</dbReference>
<dbReference type="SMART" id="SM00535">
    <property type="entry name" value="RIBOc"/>
    <property type="match status" value="2"/>
</dbReference>
<dbReference type="SMART" id="SM00490">
    <property type="entry name" value="HELICc"/>
    <property type="match status" value="1"/>
</dbReference>
<evidence type="ECO:0000256" key="10">
    <source>
        <dbReference type="ARBA" id="ARBA00022842"/>
    </source>
</evidence>
<dbReference type="PROSITE" id="PS00517">
    <property type="entry name" value="RNASE_3_1"/>
    <property type="match status" value="1"/>
</dbReference>
<dbReference type="CDD" id="cd00593">
    <property type="entry name" value="RIBOc"/>
    <property type="match status" value="2"/>
</dbReference>
<evidence type="ECO:0000256" key="14">
    <source>
        <dbReference type="ARBA" id="ARBA00035116"/>
    </source>
</evidence>
<evidence type="ECO:0000313" key="22">
    <source>
        <dbReference type="Proteomes" id="UP000887563"/>
    </source>
</evidence>
<dbReference type="FunFam" id="1.10.1520.10:FF:000023">
    <property type="entry name" value="Endoribonuclease dcr-1"/>
    <property type="match status" value="1"/>
</dbReference>
<comment type="cofactor">
    <cofactor evidence="1">
        <name>Mn(2+)</name>
        <dbReference type="ChEBI" id="CHEBI:29035"/>
    </cofactor>
</comment>
<dbReference type="GO" id="GO:0005634">
    <property type="term" value="C:nucleus"/>
    <property type="evidence" value="ECO:0007669"/>
    <property type="project" value="TreeGrafter"/>
</dbReference>
<dbReference type="Gene3D" id="3.30.160.380">
    <property type="entry name" value="Dicer dimerisation domain"/>
    <property type="match status" value="1"/>
</dbReference>
<keyword evidence="12" id="KW-0943">RNA-mediated gene silencing</keyword>
<dbReference type="InterPro" id="IPR036389">
    <property type="entry name" value="RNase_III_sf"/>
</dbReference>
<feature type="domain" description="DRBM" evidence="16">
    <location>
        <begin position="1824"/>
        <end position="1890"/>
    </location>
</feature>
<protein>
    <submittedName>
        <fullName evidence="23">Dicer-1</fullName>
    </submittedName>
</protein>
<dbReference type="SUPFAM" id="SSF69065">
    <property type="entry name" value="RNase III domain-like"/>
    <property type="match status" value="2"/>
</dbReference>
<dbReference type="GO" id="GO:0004525">
    <property type="term" value="F:ribonuclease III activity"/>
    <property type="evidence" value="ECO:0007669"/>
    <property type="project" value="InterPro"/>
</dbReference>
<dbReference type="Gene3D" id="3.30.160.20">
    <property type="match status" value="1"/>
</dbReference>
<dbReference type="GO" id="GO:0031054">
    <property type="term" value="P:pre-miRNA processing"/>
    <property type="evidence" value="ECO:0007669"/>
    <property type="project" value="InterPro"/>
</dbReference>
<evidence type="ECO:0000256" key="11">
    <source>
        <dbReference type="ARBA" id="ARBA00022884"/>
    </source>
</evidence>
<dbReference type="GO" id="GO:0004386">
    <property type="term" value="F:helicase activity"/>
    <property type="evidence" value="ECO:0007669"/>
    <property type="project" value="UniProtKB-KW"/>
</dbReference>
<dbReference type="InterPro" id="IPR048512">
    <property type="entry name" value="Dicer_platform"/>
</dbReference>
<dbReference type="Pfam" id="PF20931">
    <property type="entry name" value="Dicer_platform"/>
    <property type="match status" value="1"/>
</dbReference>
<evidence type="ECO:0000256" key="15">
    <source>
        <dbReference type="PROSITE-ProRule" id="PRU00657"/>
    </source>
</evidence>
<evidence type="ECO:0000259" key="18">
    <source>
        <dbReference type="PROSITE" id="PS50821"/>
    </source>
</evidence>
<evidence type="ECO:0000256" key="1">
    <source>
        <dbReference type="ARBA" id="ARBA00001936"/>
    </source>
</evidence>
<dbReference type="GO" id="GO:0046872">
    <property type="term" value="F:metal ion binding"/>
    <property type="evidence" value="ECO:0007669"/>
    <property type="project" value="UniProtKB-KW"/>
</dbReference>
<dbReference type="CDD" id="cd18034">
    <property type="entry name" value="DEXHc_dicer"/>
    <property type="match status" value="1"/>
</dbReference>
<evidence type="ECO:0000256" key="7">
    <source>
        <dbReference type="ARBA" id="ARBA00022801"/>
    </source>
</evidence>
<evidence type="ECO:0000256" key="3">
    <source>
        <dbReference type="ARBA" id="ARBA00022722"/>
    </source>
</evidence>
<keyword evidence="10" id="KW-0460">Magnesium</keyword>
<dbReference type="PANTHER" id="PTHR14950">
    <property type="entry name" value="DICER-RELATED"/>
    <property type="match status" value="1"/>
</dbReference>
<dbReference type="PROSITE" id="PS51327">
    <property type="entry name" value="DICER_DSRBF"/>
    <property type="match status" value="1"/>
</dbReference>
<dbReference type="PROSITE" id="PS50137">
    <property type="entry name" value="DS_RBD"/>
    <property type="match status" value="1"/>
</dbReference>
<dbReference type="GO" id="GO:0004530">
    <property type="term" value="F:deoxyribonuclease I activity"/>
    <property type="evidence" value="ECO:0007669"/>
    <property type="project" value="TreeGrafter"/>
</dbReference>
<keyword evidence="7" id="KW-0378">Hydrolase</keyword>
<keyword evidence="8" id="KW-0347">Helicase</keyword>
<dbReference type="SUPFAM" id="SSF52540">
    <property type="entry name" value="P-loop containing nucleoside triphosphate hydrolases"/>
    <property type="match status" value="1"/>
</dbReference>
<dbReference type="Pfam" id="PF02170">
    <property type="entry name" value="PAZ"/>
    <property type="match status" value="1"/>
</dbReference>
<dbReference type="GO" id="GO:0005524">
    <property type="term" value="F:ATP binding"/>
    <property type="evidence" value="ECO:0007669"/>
    <property type="project" value="UniProtKB-KW"/>
</dbReference>
<evidence type="ECO:0000256" key="4">
    <source>
        <dbReference type="ARBA" id="ARBA00022723"/>
    </source>
</evidence>
<dbReference type="InterPro" id="IPR000999">
    <property type="entry name" value="RNase_III_dom"/>
</dbReference>
<keyword evidence="22" id="KW-1185">Reference proteome</keyword>
<name>A0A914M0F0_MELIC</name>
<comment type="cofactor">
    <cofactor evidence="2">
        <name>Mg(2+)</name>
        <dbReference type="ChEBI" id="CHEBI:18420"/>
    </cofactor>
</comment>
<evidence type="ECO:0000256" key="8">
    <source>
        <dbReference type="ARBA" id="ARBA00022806"/>
    </source>
</evidence>
<organism evidence="22 23">
    <name type="scientific">Meloidogyne incognita</name>
    <name type="common">Southern root-knot nematode worm</name>
    <name type="synonym">Oxyuris incognita</name>
    <dbReference type="NCBI Taxonomy" id="6306"/>
    <lineage>
        <taxon>Eukaryota</taxon>
        <taxon>Metazoa</taxon>
        <taxon>Ecdysozoa</taxon>
        <taxon>Nematoda</taxon>
        <taxon>Chromadorea</taxon>
        <taxon>Rhabditida</taxon>
        <taxon>Tylenchina</taxon>
        <taxon>Tylenchomorpha</taxon>
        <taxon>Tylenchoidea</taxon>
        <taxon>Meloidogynidae</taxon>
        <taxon>Meloidogyninae</taxon>
        <taxon>Meloidogyne</taxon>
        <taxon>Meloidogyne incognita group</taxon>
    </lineage>
</organism>
<dbReference type="InterPro" id="IPR003100">
    <property type="entry name" value="PAZ_dom"/>
</dbReference>
<evidence type="ECO:0000256" key="2">
    <source>
        <dbReference type="ARBA" id="ARBA00001946"/>
    </source>
</evidence>
<evidence type="ECO:0000259" key="21">
    <source>
        <dbReference type="PROSITE" id="PS51327"/>
    </source>
</evidence>
<evidence type="ECO:0000313" key="23">
    <source>
        <dbReference type="WBParaSite" id="Minc3s00995g19690"/>
    </source>
</evidence>
<dbReference type="Gene3D" id="3.40.50.300">
    <property type="entry name" value="P-loop containing nucleotide triphosphate hydrolases"/>
    <property type="match status" value="2"/>
</dbReference>
<dbReference type="GO" id="GO:0006309">
    <property type="term" value="P:apoptotic DNA fragmentation"/>
    <property type="evidence" value="ECO:0007669"/>
    <property type="project" value="TreeGrafter"/>
</dbReference>
<dbReference type="InterPro" id="IPR001650">
    <property type="entry name" value="Helicase_C-like"/>
</dbReference>
<keyword evidence="13" id="KW-0464">Manganese</keyword>
<dbReference type="PROSITE" id="PS50142">
    <property type="entry name" value="RNASE_3_2"/>
    <property type="match status" value="2"/>
</dbReference>
<dbReference type="Pfam" id="PF20932">
    <property type="entry name" value="Dicer_dsRBD"/>
    <property type="match status" value="1"/>
</dbReference>
<evidence type="ECO:0000256" key="12">
    <source>
        <dbReference type="ARBA" id="ARBA00023158"/>
    </source>
</evidence>
<feature type="domain" description="PAZ" evidence="18">
    <location>
        <begin position="848"/>
        <end position="983"/>
    </location>
</feature>
<feature type="domain" description="RNase III" evidence="17">
    <location>
        <begin position="1376"/>
        <end position="1581"/>
    </location>
</feature>
<dbReference type="InterPro" id="IPR006935">
    <property type="entry name" value="Helicase/UvrB_N"/>
</dbReference>
<dbReference type="GO" id="GO:0005737">
    <property type="term" value="C:cytoplasm"/>
    <property type="evidence" value="ECO:0007669"/>
    <property type="project" value="TreeGrafter"/>
</dbReference>
<dbReference type="Pfam" id="PF04851">
    <property type="entry name" value="ResIII"/>
    <property type="match status" value="1"/>
</dbReference>